<protein>
    <submittedName>
        <fullName evidence="1">Uncharacterized protein</fullName>
    </submittedName>
</protein>
<gene>
    <name evidence="1" type="primary">P0034A04.105</name>
    <name evidence="2" type="synonym">P0597G07.135</name>
</gene>
<evidence type="ECO:0000313" key="1">
    <source>
        <dbReference type="EMBL" id="BAC75550.1"/>
    </source>
</evidence>
<dbReference type="Proteomes" id="UP000000763">
    <property type="component" value="Chromosome 7"/>
</dbReference>
<reference evidence="1" key="1">
    <citation type="submission" date="2001-11" db="EMBL/GenBank/DDBJ databases">
        <title>Oryza sativa nipponbare(GA3) genomic DNA, chromosome 7, PAC clone:P0034A04.</title>
        <authorList>
            <person name="Sasaki T."/>
            <person name="Matsumoto T."/>
            <person name="Yamamoto K."/>
        </authorList>
    </citation>
    <scope>NUCLEOTIDE SEQUENCE</scope>
</reference>
<accession>Q84NR5</accession>
<evidence type="ECO:0000313" key="3">
    <source>
        <dbReference type="Proteomes" id="UP000000763"/>
    </source>
</evidence>
<organism evidence="1 3">
    <name type="scientific">Oryza sativa subsp. japonica</name>
    <name type="common">Rice</name>
    <dbReference type="NCBI Taxonomy" id="39947"/>
    <lineage>
        <taxon>Eukaryota</taxon>
        <taxon>Viridiplantae</taxon>
        <taxon>Streptophyta</taxon>
        <taxon>Embryophyta</taxon>
        <taxon>Tracheophyta</taxon>
        <taxon>Spermatophyta</taxon>
        <taxon>Magnoliopsida</taxon>
        <taxon>Liliopsida</taxon>
        <taxon>Poales</taxon>
        <taxon>Poaceae</taxon>
        <taxon>BOP clade</taxon>
        <taxon>Oryzoideae</taxon>
        <taxon>Oryzeae</taxon>
        <taxon>Oryzinae</taxon>
        <taxon>Oryza</taxon>
        <taxon>Oryza sativa</taxon>
    </lineage>
</organism>
<dbReference type="EMBL" id="AP004333">
    <property type="protein sequence ID" value="BAC75550.1"/>
    <property type="molecule type" value="Genomic_DNA"/>
</dbReference>
<reference evidence="3" key="3">
    <citation type="journal article" date="2005" name="Nature">
        <title>The map-based sequence of the rice genome.</title>
        <authorList>
            <consortium name="International rice genome sequencing project (IRGSP)"/>
            <person name="Matsumoto T."/>
            <person name="Wu J."/>
            <person name="Kanamori H."/>
            <person name="Katayose Y."/>
            <person name="Fujisawa M."/>
            <person name="Namiki N."/>
            <person name="Mizuno H."/>
            <person name="Yamamoto K."/>
            <person name="Antonio B.A."/>
            <person name="Baba T."/>
            <person name="Sakata K."/>
            <person name="Nagamura Y."/>
            <person name="Aoki H."/>
            <person name="Arikawa K."/>
            <person name="Arita K."/>
            <person name="Bito T."/>
            <person name="Chiden Y."/>
            <person name="Fujitsuka N."/>
            <person name="Fukunaka R."/>
            <person name="Hamada M."/>
            <person name="Harada C."/>
            <person name="Hayashi A."/>
            <person name="Hijishita S."/>
            <person name="Honda M."/>
            <person name="Hosokawa S."/>
            <person name="Ichikawa Y."/>
            <person name="Idonuma A."/>
            <person name="Iijima M."/>
            <person name="Ikeda M."/>
            <person name="Ikeno M."/>
            <person name="Ito K."/>
            <person name="Ito S."/>
            <person name="Ito T."/>
            <person name="Ito Y."/>
            <person name="Ito Y."/>
            <person name="Iwabuchi A."/>
            <person name="Kamiya K."/>
            <person name="Karasawa W."/>
            <person name="Kurita K."/>
            <person name="Katagiri S."/>
            <person name="Kikuta A."/>
            <person name="Kobayashi H."/>
            <person name="Kobayashi N."/>
            <person name="Machita K."/>
            <person name="Maehara T."/>
            <person name="Masukawa M."/>
            <person name="Mizubayashi T."/>
            <person name="Mukai Y."/>
            <person name="Nagasaki H."/>
            <person name="Nagata Y."/>
            <person name="Naito S."/>
            <person name="Nakashima M."/>
            <person name="Nakama Y."/>
            <person name="Nakamichi Y."/>
            <person name="Nakamura M."/>
            <person name="Meguro A."/>
            <person name="Negishi M."/>
            <person name="Ohta I."/>
            <person name="Ohta T."/>
            <person name="Okamoto M."/>
            <person name="Ono N."/>
            <person name="Saji S."/>
            <person name="Sakaguchi M."/>
            <person name="Sakai K."/>
            <person name="Shibata M."/>
            <person name="Shimokawa T."/>
            <person name="Song J."/>
            <person name="Takazaki Y."/>
            <person name="Terasawa K."/>
            <person name="Tsugane M."/>
            <person name="Tsuji K."/>
            <person name="Ueda S."/>
            <person name="Waki K."/>
            <person name="Yamagata H."/>
            <person name="Yamamoto M."/>
            <person name="Yamamoto S."/>
            <person name="Yamane H."/>
            <person name="Yoshiki S."/>
            <person name="Yoshihara R."/>
            <person name="Yukawa K."/>
            <person name="Zhong H."/>
            <person name="Yano M."/>
            <person name="Yuan Q."/>
            <person name="Ouyang S."/>
            <person name="Liu J."/>
            <person name="Jones K.M."/>
            <person name="Gansberger K."/>
            <person name="Moffat K."/>
            <person name="Hill J."/>
            <person name="Bera J."/>
            <person name="Fadrosh D."/>
            <person name="Jin S."/>
            <person name="Johri S."/>
            <person name="Kim M."/>
            <person name="Overton L."/>
            <person name="Reardon M."/>
            <person name="Tsitrin T."/>
            <person name="Vuong H."/>
            <person name="Weaver B."/>
            <person name="Ciecko A."/>
            <person name="Tallon L."/>
            <person name="Jackson J."/>
            <person name="Pai G."/>
            <person name="Aken S.V."/>
            <person name="Utterback T."/>
            <person name="Reidmuller S."/>
            <person name="Feldblyum T."/>
            <person name="Hsiao J."/>
            <person name="Zismann V."/>
            <person name="Iobst S."/>
            <person name="de Vazeille A.R."/>
            <person name="Buell C.R."/>
            <person name="Ying K."/>
            <person name="Li Y."/>
            <person name="Lu T."/>
            <person name="Huang Y."/>
            <person name="Zhao Q."/>
            <person name="Feng Q."/>
            <person name="Zhang L."/>
            <person name="Zhu J."/>
            <person name="Weng Q."/>
            <person name="Mu J."/>
            <person name="Lu Y."/>
            <person name="Fan D."/>
            <person name="Liu Y."/>
            <person name="Guan J."/>
            <person name="Zhang Y."/>
            <person name="Yu S."/>
            <person name="Liu X."/>
            <person name="Zhang Y."/>
            <person name="Hong G."/>
            <person name="Han B."/>
            <person name="Choisne N."/>
            <person name="Demange N."/>
            <person name="Orjeda G."/>
            <person name="Samain S."/>
            <person name="Cattolico L."/>
            <person name="Pelletier E."/>
            <person name="Couloux A."/>
            <person name="Segurens B."/>
            <person name="Wincker P."/>
            <person name="D'Hont A."/>
            <person name="Scarpelli C."/>
            <person name="Weissenbach J."/>
            <person name="Salanoubat M."/>
            <person name="Quetier F."/>
            <person name="Yu Y."/>
            <person name="Kim H.R."/>
            <person name="Rambo T."/>
            <person name="Currie J."/>
            <person name="Collura K."/>
            <person name="Luo M."/>
            <person name="Yang T."/>
            <person name="Ammiraju J.S.S."/>
            <person name="Engler F."/>
            <person name="Soderlund C."/>
            <person name="Wing R.A."/>
            <person name="Palmer L.E."/>
            <person name="de la Bastide M."/>
            <person name="Spiegel L."/>
            <person name="Nascimento L."/>
            <person name="Zutavern T."/>
            <person name="O'Shaughnessy A."/>
            <person name="Dike S."/>
            <person name="Dedhia N."/>
            <person name="Preston R."/>
            <person name="Balija V."/>
            <person name="McCombie W.R."/>
            <person name="Chow T."/>
            <person name="Chen H."/>
            <person name="Chung M."/>
            <person name="Chen C."/>
            <person name="Shaw J."/>
            <person name="Wu H."/>
            <person name="Hsiao K."/>
            <person name="Chao Y."/>
            <person name="Chu M."/>
            <person name="Cheng C."/>
            <person name="Hour A."/>
            <person name="Lee P."/>
            <person name="Lin S."/>
            <person name="Lin Y."/>
            <person name="Liou J."/>
            <person name="Liu S."/>
            <person name="Hsing Y."/>
            <person name="Raghuvanshi S."/>
            <person name="Mohanty A."/>
            <person name="Bharti A.K."/>
            <person name="Gaur A."/>
            <person name="Gupta V."/>
            <person name="Kumar D."/>
            <person name="Ravi V."/>
            <person name="Vij S."/>
            <person name="Kapur A."/>
            <person name="Khurana P."/>
            <person name="Khurana P."/>
            <person name="Khurana J.P."/>
            <person name="Tyagi A.K."/>
            <person name="Gaikwad K."/>
            <person name="Singh A."/>
            <person name="Dalal V."/>
            <person name="Srivastava S."/>
            <person name="Dixit A."/>
            <person name="Pal A.K."/>
            <person name="Ghazi I.A."/>
            <person name="Yadav M."/>
            <person name="Pandit A."/>
            <person name="Bhargava A."/>
            <person name="Sureshbabu K."/>
            <person name="Batra K."/>
            <person name="Sharma T.R."/>
            <person name="Mohapatra T."/>
            <person name="Singh N.K."/>
            <person name="Messing J."/>
            <person name="Nelson A.B."/>
            <person name="Fuks G."/>
            <person name="Kavchok S."/>
            <person name="Keizer G."/>
            <person name="Linton E."/>
            <person name="Llaca V."/>
            <person name="Song R."/>
            <person name="Tanyolac B."/>
            <person name="Young S."/>
            <person name="Ho-Il K."/>
            <person name="Hahn J.H."/>
            <person name="Sangsakoo G."/>
            <person name="Vanavichit A."/>
            <person name="de Mattos Luiz.A.T."/>
            <person name="Zimmer P.D."/>
            <person name="Malone G."/>
            <person name="Dellagostin O."/>
            <person name="de Oliveira A.C."/>
            <person name="Bevan M."/>
            <person name="Bancroft I."/>
            <person name="Minx P."/>
            <person name="Cordum H."/>
            <person name="Wilson R."/>
            <person name="Cheng Z."/>
            <person name="Jin W."/>
            <person name="Jiang J."/>
            <person name="Leong S.A."/>
            <person name="Iwama H."/>
            <person name="Gojobori T."/>
            <person name="Itoh T."/>
            <person name="Niimura Y."/>
            <person name="Fujii Y."/>
            <person name="Habara T."/>
            <person name="Sakai H."/>
            <person name="Sato Y."/>
            <person name="Wilson G."/>
            <person name="Kumar K."/>
            <person name="McCouch S."/>
            <person name="Juretic N."/>
            <person name="Hoen D."/>
            <person name="Wright S."/>
            <person name="Bruskiewich R."/>
            <person name="Bureau T."/>
            <person name="Miyao A."/>
            <person name="Hirochika H."/>
            <person name="Nishikawa T."/>
            <person name="Kadowaki K."/>
            <person name="Sugiura M."/>
            <person name="Burr B."/>
            <person name="Sasaki T."/>
        </authorList>
    </citation>
    <scope>NUCLEOTIDE SEQUENCE [LARGE SCALE GENOMIC DNA]</scope>
    <source>
        <strain evidence="3">cv. Nipponbare</strain>
    </source>
</reference>
<proteinExistence type="predicted"/>
<evidence type="ECO:0000313" key="2">
    <source>
        <dbReference type="EMBL" id="BAD30603.1"/>
    </source>
</evidence>
<name>Q84NR5_ORYSJ</name>
<dbReference type="EMBL" id="AP004316">
    <property type="protein sequence ID" value="BAD30603.1"/>
    <property type="molecule type" value="Genomic_DNA"/>
</dbReference>
<reference evidence="2" key="2">
    <citation type="submission" date="2001-11" db="EMBL/GenBank/DDBJ databases">
        <title>Oryza sativa nipponbare(GA3) genomic DNA, chromosome 7, PAC clone:P0597G07.</title>
        <authorList>
            <person name="Sasaki T."/>
            <person name="Matsumoto T."/>
            <person name="Yamamoto K."/>
        </authorList>
    </citation>
    <scope>NUCLEOTIDE SEQUENCE</scope>
</reference>
<sequence>MVAAAHIPFVRAAKSASEEIGVAGFSGPGLLASKCNGLTGERGGRRGLEEGEAATCLRGERRAPVVGGGEAATCLRRGGRG</sequence>
<dbReference type="AlphaFoldDB" id="Q84NR5"/>
<reference evidence="3" key="4">
    <citation type="journal article" date="2008" name="Nucleic Acids Res.">
        <title>The rice annotation project database (RAP-DB): 2008 update.</title>
        <authorList>
            <consortium name="The rice annotation project (RAP)"/>
        </authorList>
    </citation>
    <scope>GENOME REANNOTATION</scope>
    <source>
        <strain evidence="3">cv. Nipponbare</strain>
    </source>
</reference>